<feature type="non-terminal residue" evidence="2">
    <location>
        <position position="80"/>
    </location>
</feature>
<accession>A0A822EUS9</accession>
<dbReference type="AlphaFoldDB" id="A0A822EUS9"/>
<comment type="caution">
    <text evidence="2">The sequence shown here is derived from an EMBL/GenBank/DDBJ whole genome shotgun (WGS) entry which is preliminary data.</text>
</comment>
<evidence type="ECO:0000256" key="1">
    <source>
        <dbReference type="SAM" id="MobiDB-lite"/>
    </source>
</evidence>
<sequence>TINNVAELNTQQKSKNEFDPVEAARQIKNVIGIGQSQQQSVVPPKPLMDLKPILCDQQTGQQQKSNVMSSKSTGQNLNTK</sequence>
<evidence type="ECO:0000313" key="3">
    <source>
        <dbReference type="Proteomes" id="UP000663848"/>
    </source>
</evidence>
<name>A0A822EUS9_9BILA</name>
<organism evidence="2 3">
    <name type="scientific">Rotaria socialis</name>
    <dbReference type="NCBI Taxonomy" id="392032"/>
    <lineage>
        <taxon>Eukaryota</taxon>
        <taxon>Metazoa</taxon>
        <taxon>Spiralia</taxon>
        <taxon>Gnathifera</taxon>
        <taxon>Rotifera</taxon>
        <taxon>Eurotatoria</taxon>
        <taxon>Bdelloidea</taxon>
        <taxon>Philodinida</taxon>
        <taxon>Philodinidae</taxon>
        <taxon>Rotaria</taxon>
    </lineage>
</organism>
<reference evidence="2" key="1">
    <citation type="submission" date="2021-02" db="EMBL/GenBank/DDBJ databases">
        <authorList>
            <person name="Nowell W R."/>
        </authorList>
    </citation>
    <scope>NUCLEOTIDE SEQUENCE</scope>
</reference>
<evidence type="ECO:0000313" key="2">
    <source>
        <dbReference type="EMBL" id="CAF5111412.1"/>
    </source>
</evidence>
<proteinExistence type="predicted"/>
<feature type="region of interest" description="Disordered" evidence="1">
    <location>
        <begin position="57"/>
        <end position="80"/>
    </location>
</feature>
<protein>
    <submittedName>
        <fullName evidence="2">Uncharacterized protein</fullName>
    </submittedName>
</protein>
<dbReference type="EMBL" id="CAJOBR010075684">
    <property type="protein sequence ID" value="CAF5111412.1"/>
    <property type="molecule type" value="Genomic_DNA"/>
</dbReference>
<feature type="non-terminal residue" evidence="2">
    <location>
        <position position="1"/>
    </location>
</feature>
<gene>
    <name evidence="2" type="ORF">QYT958_LOCUS45459</name>
</gene>
<dbReference type="Proteomes" id="UP000663848">
    <property type="component" value="Unassembled WGS sequence"/>
</dbReference>